<keyword evidence="1" id="KW-0812">Transmembrane</keyword>
<keyword evidence="1" id="KW-1133">Transmembrane helix</keyword>
<reference evidence="2" key="1">
    <citation type="submission" date="2014-09" db="EMBL/GenBank/DDBJ databases">
        <authorList>
            <person name="Magalhaes I.L.F."/>
            <person name="Oliveira U."/>
            <person name="Santos F.R."/>
            <person name="Vidigal T.H.D.A."/>
            <person name="Brescovit A.D."/>
            <person name="Santos A.J."/>
        </authorList>
    </citation>
    <scope>NUCLEOTIDE SEQUENCE</scope>
    <source>
        <tissue evidence="2">Shoot tissue taken approximately 20 cm above the soil surface</tissue>
    </source>
</reference>
<keyword evidence="1" id="KW-0472">Membrane</keyword>
<dbReference type="AlphaFoldDB" id="A0A0A9G8A0"/>
<proteinExistence type="predicted"/>
<dbReference type="SUPFAM" id="SSF57850">
    <property type="entry name" value="RING/U-box"/>
    <property type="match status" value="1"/>
</dbReference>
<name>A0A0A9G8A0_ARUDO</name>
<sequence length="44" mass="4747">MSVSCNTQWLSVSGSCPICYYNLFVISLVMINLVASSLAYPASL</sequence>
<organism evidence="2">
    <name type="scientific">Arundo donax</name>
    <name type="common">Giant reed</name>
    <name type="synonym">Donax arundinaceus</name>
    <dbReference type="NCBI Taxonomy" id="35708"/>
    <lineage>
        <taxon>Eukaryota</taxon>
        <taxon>Viridiplantae</taxon>
        <taxon>Streptophyta</taxon>
        <taxon>Embryophyta</taxon>
        <taxon>Tracheophyta</taxon>
        <taxon>Spermatophyta</taxon>
        <taxon>Magnoliopsida</taxon>
        <taxon>Liliopsida</taxon>
        <taxon>Poales</taxon>
        <taxon>Poaceae</taxon>
        <taxon>PACMAD clade</taxon>
        <taxon>Arundinoideae</taxon>
        <taxon>Arundineae</taxon>
        <taxon>Arundo</taxon>
    </lineage>
</organism>
<feature type="transmembrane region" description="Helical" evidence="1">
    <location>
        <begin position="20"/>
        <end position="40"/>
    </location>
</feature>
<accession>A0A0A9G8A0</accession>
<evidence type="ECO:0000256" key="1">
    <source>
        <dbReference type="SAM" id="Phobius"/>
    </source>
</evidence>
<dbReference type="EMBL" id="GBRH01180973">
    <property type="protein sequence ID" value="JAE16923.1"/>
    <property type="molecule type" value="Transcribed_RNA"/>
</dbReference>
<evidence type="ECO:0000313" key="2">
    <source>
        <dbReference type="EMBL" id="JAE16923.1"/>
    </source>
</evidence>
<reference evidence="2" key="2">
    <citation type="journal article" date="2015" name="Data Brief">
        <title>Shoot transcriptome of the giant reed, Arundo donax.</title>
        <authorList>
            <person name="Barrero R.A."/>
            <person name="Guerrero F.D."/>
            <person name="Moolhuijzen P."/>
            <person name="Goolsby J.A."/>
            <person name="Tidwell J."/>
            <person name="Bellgard S.E."/>
            <person name="Bellgard M.I."/>
        </authorList>
    </citation>
    <scope>NUCLEOTIDE SEQUENCE</scope>
    <source>
        <tissue evidence="2">Shoot tissue taken approximately 20 cm above the soil surface</tissue>
    </source>
</reference>
<protein>
    <submittedName>
        <fullName evidence="2">Uncharacterized protein</fullName>
    </submittedName>
</protein>